<dbReference type="Proteomes" id="UP000242188">
    <property type="component" value="Unassembled WGS sequence"/>
</dbReference>
<dbReference type="Pfam" id="PF03177">
    <property type="entry name" value="Nucleoporin_C"/>
    <property type="match status" value="1"/>
</dbReference>
<reference evidence="11 12" key="1">
    <citation type="journal article" date="2017" name="Nat. Ecol. Evol.">
        <title>Scallop genome provides insights into evolution of bilaterian karyotype and development.</title>
        <authorList>
            <person name="Wang S."/>
            <person name="Zhang J."/>
            <person name="Jiao W."/>
            <person name="Li J."/>
            <person name="Xun X."/>
            <person name="Sun Y."/>
            <person name="Guo X."/>
            <person name="Huan P."/>
            <person name="Dong B."/>
            <person name="Zhang L."/>
            <person name="Hu X."/>
            <person name="Sun X."/>
            <person name="Wang J."/>
            <person name="Zhao C."/>
            <person name="Wang Y."/>
            <person name="Wang D."/>
            <person name="Huang X."/>
            <person name="Wang R."/>
            <person name="Lv J."/>
            <person name="Li Y."/>
            <person name="Zhang Z."/>
            <person name="Liu B."/>
            <person name="Lu W."/>
            <person name="Hui Y."/>
            <person name="Liang J."/>
            <person name="Zhou Z."/>
            <person name="Hou R."/>
            <person name="Li X."/>
            <person name="Liu Y."/>
            <person name="Li H."/>
            <person name="Ning X."/>
            <person name="Lin Y."/>
            <person name="Zhao L."/>
            <person name="Xing Q."/>
            <person name="Dou J."/>
            <person name="Li Y."/>
            <person name="Mao J."/>
            <person name="Guo H."/>
            <person name="Dou H."/>
            <person name="Li T."/>
            <person name="Mu C."/>
            <person name="Jiang W."/>
            <person name="Fu Q."/>
            <person name="Fu X."/>
            <person name="Miao Y."/>
            <person name="Liu J."/>
            <person name="Yu Q."/>
            <person name="Li R."/>
            <person name="Liao H."/>
            <person name="Li X."/>
            <person name="Kong Y."/>
            <person name="Jiang Z."/>
            <person name="Chourrout D."/>
            <person name="Li R."/>
            <person name="Bao Z."/>
        </authorList>
    </citation>
    <scope>NUCLEOTIDE SEQUENCE [LARGE SCALE GENOMIC DNA]</scope>
    <source>
        <strain evidence="11 12">PY_sf001</strain>
    </source>
</reference>
<comment type="subcellular location">
    <subcellularLocation>
        <location evidence="1">Nucleus envelope</location>
    </subcellularLocation>
</comment>
<protein>
    <submittedName>
        <fullName evidence="11">Nuclear pore complex protein Nup133</fullName>
    </submittedName>
</protein>
<evidence type="ECO:0000256" key="5">
    <source>
        <dbReference type="ARBA" id="ARBA00022927"/>
    </source>
</evidence>
<comment type="similarity">
    <text evidence="2">Belongs to the nucleoporin Nup133 family.</text>
</comment>
<accession>A0A210Q825</accession>
<dbReference type="AlphaFoldDB" id="A0A210Q825"/>
<comment type="caution">
    <text evidence="11">The sequence shown here is derived from an EMBL/GenBank/DDBJ whole genome shotgun (WGS) entry which is preliminary data.</text>
</comment>
<evidence type="ECO:0000313" key="12">
    <source>
        <dbReference type="Proteomes" id="UP000242188"/>
    </source>
</evidence>
<dbReference type="GO" id="GO:0006606">
    <property type="term" value="P:protein import into nucleus"/>
    <property type="evidence" value="ECO:0007669"/>
    <property type="project" value="TreeGrafter"/>
</dbReference>
<feature type="domain" description="Nucleoporin Nup133/Nup155-like C-terminal" evidence="9">
    <location>
        <begin position="802"/>
        <end position="1006"/>
    </location>
</feature>
<dbReference type="PANTHER" id="PTHR13405">
    <property type="entry name" value="NUCLEAR PORE COMPLEX PROTEIN NUP133"/>
    <property type="match status" value="1"/>
</dbReference>
<feature type="region of interest" description="Disordered" evidence="8">
    <location>
        <begin position="1"/>
        <end position="50"/>
    </location>
</feature>
<dbReference type="EMBL" id="NEDP02004656">
    <property type="protein sequence ID" value="OWF44855.1"/>
    <property type="molecule type" value="Genomic_DNA"/>
</dbReference>
<feature type="domain" description="Nucleoporin Nup133/Nup155-like N-terminal" evidence="10">
    <location>
        <begin position="70"/>
        <end position="415"/>
    </location>
</feature>
<dbReference type="SUPFAM" id="SSF117289">
    <property type="entry name" value="Nucleoporin domain"/>
    <property type="match status" value="1"/>
</dbReference>
<evidence type="ECO:0000256" key="6">
    <source>
        <dbReference type="ARBA" id="ARBA00023010"/>
    </source>
</evidence>
<dbReference type="GO" id="GO:0000972">
    <property type="term" value="P:transcription-dependent tethering of RNA polymerase II gene DNA at nuclear periphery"/>
    <property type="evidence" value="ECO:0007669"/>
    <property type="project" value="TreeGrafter"/>
</dbReference>
<dbReference type="InterPro" id="IPR015943">
    <property type="entry name" value="WD40/YVTN_repeat-like_dom_sf"/>
</dbReference>
<gene>
    <name evidence="11" type="ORF">KP79_PYT10019</name>
</gene>
<dbReference type="GO" id="GO:0031080">
    <property type="term" value="C:nuclear pore outer ring"/>
    <property type="evidence" value="ECO:0007669"/>
    <property type="project" value="TreeGrafter"/>
</dbReference>
<feature type="compositionally biased region" description="Polar residues" evidence="8">
    <location>
        <begin position="1"/>
        <end position="34"/>
    </location>
</feature>
<dbReference type="OrthoDB" id="103454at2759"/>
<evidence type="ECO:0000256" key="8">
    <source>
        <dbReference type="SAM" id="MobiDB-lite"/>
    </source>
</evidence>
<dbReference type="Gene3D" id="2.130.10.10">
    <property type="entry name" value="YVTN repeat-like/Quinoprotein amine dehydrogenase"/>
    <property type="match status" value="1"/>
</dbReference>
<name>A0A210Q825_MIZYE</name>
<dbReference type="PANTHER" id="PTHR13405:SF11">
    <property type="entry name" value="NUCLEAR PORE COMPLEX PROTEIN NUP133"/>
    <property type="match status" value="1"/>
</dbReference>
<dbReference type="InterPro" id="IPR037624">
    <property type="entry name" value="Nup133-like"/>
</dbReference>
<keyword evidence="12" id="KW-1185">Reference proteome</keyword>
<keyword evidence="3" id="KW-0813">Transport</keyword>
<evidence type="ECO:0000259" key="9">
    <source>
        <dbReference type="Pfam" id="PF03177"/>
    </source>
</evidence>
<dbReference type="Pfam" id="PF08801">
    <property type="entry name" value="Nucleoporin_N"/>
    <property type="match status" value="1"/>
</dbReference>
<evidence type="ECO:0000256" key="3">
    <source>
        <dbReference type="ARBA" id="ARBA00022448"/>
    </source>
</evidence>
<dbReference type="InterPro" id="IPR007187">
    <property type="entry name" value="Nucleoporin_Nup133/Nup155_C"/>
</dbReference>
<dbReference type="InterPro" id="IPR014908">
    <property type="entry name" value="Nucleoporin_Nup133/Nup155_N"/>
</dbReference>
<dbReference type="STRING" id="6573.A0A210Q825"/>
<evidence type="ECO:0000256" key="7">
    <source>
        <dbReference type="ARBA" id="ARBA00023242"/>
    </source>
</evidence>
<keyword evidence="5" id="KW-0653">Protein transport</keyword>
<evidence type="ECO:0000256" key="2">
    <source>
        <dbReference type="ARBA" id="ARBA00005569"/>
    </source>
</evidence>
<dbReference type="Gene3D" id="1.20.58.1380">
    <property type="match status" value="1"/>
</dbReference>
<keyword evidence="4" id="KW-0509">mRNA transport</keyword>
<organism evidence="11 12">
    <name type="scientific">Mizuhopecten yessoensis</name>
    <name type="common">Japanese scallop</name>
    <name type="synonym">Patinopecten yessoensis</name>
    <dbReference type="NCBI Taxonomy" id="6573"/>
    <lineage>
        <taxon>Eukaryota</taxon>
        <taxon>Metazoa</taxon>
        <taxon>Spiralia</taxon>
        <taxon>Lophotrochozoa</taxon>
        <taxon>Mollusca</taxon>
        <taxon>Bivalvia</taxon>
        <taxon>Autobranchia</taxon>
        <taxon>Pteriomorphia</taxon>
        <taxon>Pectinida</taxon>
        <taxon>Pectinoidea</taxon>
        <taxon>Pectinidae</taxon>
        <taxon>Mizuhopecten</taxon>
    </lineage>
</organism>
<evidence type="ECO:0000256" key="4">
    <source>
        <dbReference type="ARBA" id="ARBA00022816"/>
    </source>
</evidence>
<keyword evidence="6" id="KW-0811">Translocation</keyword>
<dbReference type="Gene3D" id="1.25.40.700">
    <property type="match status" value="1"/>
</dbReference>
<keyword evidence="7" id="KW-0539">Nucleus</keyword>
<evidence type="ECO:0000256" key="1">
    <source>
        <dbReference type="ARBA" id="ARBA00004259"/>
    </source>
</evidence>
<evidence type="ECO:0000259" key="10">
    <source>
        <dbReference type="Pfam" id="PF08801"/>
    </source>
</evidence>
<proteinExistence type="inferred from homology"/>
<dbReference type="GO" id="GO:0016973">
    <property type="term" value="P:poly(A)+ mRNA export from nucleus"/>
    <property type="evidence" value="ECO:0007669"/>
    <property type="project" value="TreeGrafter"/>
</dbReference>
<dbReference type="GO" id="GO:0017056">
    <property type="term" value="F:structural constituent of nuclear pore"/>
    <property type="evidence" value="ECO:0007669"/>
    <property type="project" value="InterPro"/>
</dbReference>
<evidence type="ECO:0000313" key="11">
    <source>
        <dbReference type="EMBL" id="OWF44855.1"/>
    </source>
</evidence>
<sequence>MFTPRGATTRSRASPFTPTPQSTRSQSKRVSNIGFTPKGRTSLYASKSQSNRSLQTSQILEETGGHRVESYGLPLPVLITEALSLADRHTEITVKIDPSGWAWLVGGRKLFIWRHKQSHTARGVFCKELTLPPSDLAHNADRVCVVPSITDAHSASCMAVSPEGIVRYWANVAYEGSSSEISAELRGEECACVINFQPYGCLLATTTSSLVLLAHNPGQTSPVCIPLTASQGMFAGIGRRMSSFIFGASPMQPSGATLQAIVPGSEEEDERPFFVLTGTQLQKWTISEGNTEKLFYQVDVDRMFRESLARKVWDQDSLHLTQLKTWLIDMQITRSGVLILGVGVNMEVSLTLYFVLATIDTDINGTPSGFEDLVILDHKENYTEEIELKLQNLKLLVPDPISGVSYVYDDERVLFKSGESSEVTEFHAPGGMIIGAGTSEGTGVFFSSSVGLFCLTASNKQNTSLLIDTTMDYPDISRSDMSALAASSSQIHELSLSEDKTSRLKAAFLSAMRGNMDLAQAGVDELFPLSDSNITDMDQIVVAVSRDLIDDYPASDPRWAESRQDPCSSTTSLIILNQLSDKLKAHDYIISFLKKVGLWTRLSTVAARDHPMLTHDVLCEHAEKVTAAMALRQLHSEYPGAIDAAIRKVLENRDVTSVSQGLAPQDVFYREVSKVHEILAALLEYEQEVLAADVSTPEVLAVVAAVNAVMEAMLHKGLQHRHAKMSVYREDLDPVRLAKLEFLPWTSQGGEKGARNLLLKQYAVTLDGTMPEVTDADTMSVFCQQLAQLADIVLEGFSTQLESLHHLQDRSGHYRELDRKYQLCRQQLITPLLEKDHMELAASLAEKYYDFDILIQLCEQMDNSDRIERYLTQFSDKGFADILYAWYMKEGKLGKLLSLPAHRHQELGQFLQSKDIKYLSWLHQLQTSDYSQAHESLLELSRMETTSLSKKKTLLSLSKLAGLASDDGEEDVNITGINEELDLITHQEQLPAHVLHQRGLDPDEMEVLSPEQLIELYISDMSSEEQELNFKKALDLLQYIDRNDPNIDVEALRYTIWAKAILRNSWAVDQSGEPIETVKDTVFFKVATLAYDEGIDLREYLPGIELLLRCEDLGLLQDDRNFQYLLRVGYEHIQQTLY</sequence>